<organism evidence="9 10">
    <name type="scientific">Acrobeloides nanus</name>
    <dbReference type="NCBI Taxonomy" id="290746"/>
    <lineage>
        <taxon>Eukaryota</taxon>
        <taxon>Metazoa</taxon>
        <taxon>Ecdysozoa</taxon>
        <taxon>Nematoda</taxon>
        <taxon>Chromadorea</taxon>
        <taxon>Rhabditida</taxon>
        <taxon>Tylenchina</taxon>
        <taxon>Cephalobomorpha</taxon>
        <taxon>Cephaloboidea</taxon>
        <taxon>Cephalobidae</taxon>
        <taxon>Acrobeloides</taxon>
    </lineage>
</organism>
<keyword evidence="3 7" id="KW-0812">Transmembrane</keyword>
<evidence type="ECO:0000256" key="4">
    <source>
        <dbReference type="ARBA" id="ARBA00022989"/>
    </source>
</evidence>
<feature type="transmembrane region" description="Helical" evidence="7">
    <location>
        <begin position="93"/>
        <end position="113"/>
    </location>
</feature>
<feature type="region of interest" description="Disordered" evidence="6">
    <location>
        <begin position="286"/>
        <end position="326"/>
    </location>
</feature>
<feature type="transmembrane region" description="Helical" evidence="7">
    <location>
        <begin position="222"/>
        <end position="242"/>
    </location>
</feature>
<evidence type="ECO:0000256" key="7">
    <source>
        <dbReference type="SAM" id="Phobius"/>
    </source>
</evidence>
<dbReference type="InterPro" id="IPR050911">
    <property type="entry name" value="DRAM/TMEM150_Autophagy_Mod"/>
</dbReference>
<comment type="subcellular location">
    <subcellularLocation>
        <location evidence="1">Endomembrane system</location>
        <topology evidence="1">Multi-pass membrane protein</topology>
    </subcellularLocation>
</comment>
<name>A0A914DTZ6_9BILA</name>
<evidence type="ECO:0000259" key="8">
    <source>
        <dbReference type="Pfam" id="PF10277"/>
    </source>
</evidence>
<dbReference type="AlphaFoldDB" id="A0A914DTZ6"/>
<feature type="compositionally biased region" description="Basic and acidic residues" evidence="6">
    <location>
        <begin position="306"/>
        <end position="326"/>
    </location>
</feature>
<keyword evidence="5 7" id="KW-0472">Membrane</keyword>
<reference evidence="10" key="1">
    <citation type="submission" date="2022-11" db="UniProtKB">
        <authorList>
            <consortium name="WormBaseParasite"/>
        </authorList>
    </citation>
    <scope>IDENTIFICATION</scope>
</reference>
<evidence type="ECO:0000256" key="6">
    <source>
        <dbReference type="SAM" id="MobiDB-lite"/>
    </source>
</evidence>
<dbReference type="InterPro" id="IPR019402">
    <property type="entry name" value="CWH43_N"/>
</dbReference>
<protein>
    <recommendedName>
        <fullName evidence="8">CWH43-like N-terminal domain-containing protein</fullName>
    </recommendedName>
</protein>
<accession>A0A914DTZ6</accession>
<keyword evidence="4 7" id="KW-1133">Transmembrane helix</keyword>
<dbReference type="Proteomes" id="UP000887540">
    <property type="component" value="Unplaced"/>
</dbReference>
<evidence type="ECO:0000256" key="3">
    <source>
        <dbReference type="ARBA" id="ARBA00022692"/>
    </source>
</evidence>
<dbReference type="Pfam" id="PF10277">
    <property type="entry name" value="Frag1"/>
    <property type="match status" value="1"/>
</dbReference>
<evidence type="ECO:0000256" key="1">
    <source>
        <dbReference type="ARBA" id="ARBA00004127"/>
    </source>
</evidence>
<dbReference type="WBParaSite" id="ACRNAN_scaffold3881.g17682.t1">
    <property type="protein sequence ID" value="ACRNAN_scaffold3881.g17682.t1"/>
    <property type="gene ID" value="ACRNAN_scaffold3881.g17682"/>
</dbReference>
<keyword evidence="9" id="KW-1185">Reference proteome</keyword>
<sequence>MAFQHLWLIPILSTGFAFAAFIAGYAIAVGNGTENAWLSYISDGGAHPPESCIFGQLLNIGALFTAITVYLRHRQYVVYYKYKFHVYDGWWRTCSLVLLWLGWLLSFGVSMVANFQETSVAVCHFLGAMMAFFGGVIYIWGQIMLSYAIVPAMTPLWLNHIRVLVNSIATAALALHLICEWAQPFVKYDDNGHKPTEPPKVDGITKLDPSSPYYTNHLITTIAEWTLAIAMELVVLTFAWELRNFESHMPRMYFKDEVYPVPITGNTITHKTSVLGNGFPFNSNESASTVSAQIPRPKINGQDGTYVHERGRSNESGGERRNEYVY</sequence>
<evidence type="ECO:0000256" key="2">
    <source>
        <dbReference type="ARBA" id="ARBA00006565"/>
    </source>
</evidence>
<feature type="domain" description="CWH43-like N-terminal" evidence="8">
    <location>
        <begin position="6"/>
        <end position="244"/>
    </location>
</feature>
<feature type="transmembrane region" description="Helical" evidence="7">
    <location>
        <begin position="7"/>
        <end position="28"/>
    </location>
</feature>
<dbReference type="GO" id="GO:0012505">
    <property type="term" value="C:endomembrane system"/>
    <property type="evidence" value="ECO:0007669"/>
    <property type="project" value="UniProtKB-SubCell"/>
</dbReference>
<proteinExistence type="inferred from homology"/>
<feature type="transmembrane region" description="Helical" evidence="7">
    <location>
        <begin position="53"/>
        <end position="72"/>
    </location>
</feature>
<feature type="transmembrane region" description="Helical" evidence="7">
    <location>
        <begin position="119"/>
        <end position="140"/>
    </location>
</feature>
<feature type="transmembrane region" description="Helical" evidence="7">
    <location>
        <begin position="161"/>
        <end position="178"/>
    </location>
</feature>
<dbReference type="PANTHER" id="PTHR21324:SF2">
    <property type="entry name" value="EG:22E5.9 PROTEIN"/>
    <property type="match status" value="1"/>
</dbReference>
<evidence type="ECO:0000256" key="5">
    <source>
        <dbReference type="ARBA" id="ARBA00023136"/>
    </source>
</evidence>
<evidence type="ECO:0000313" key="9">
    <source>
        <dbReference type="Proteomes" id="UP000887540"/>
    </source>
</evidence>
<evidence type="ECO:0000313" key="10">
    <source>
        <dbReference type="WBParaSite" id="ACRNAN_scaffold3881.g17682.t1"/>
    </source>
</evidence>
<dbReference type="PANTHER" id="PTHR21324">
    <property type="entry name" value="FASTING-INDUCIBLE INTEGRAL MEMBRANE PROTEIN TM6P1-RELATED"/>
    <property type="match status" value="1"/>
</dbReference>
<comment type="similarity">
    <text evidence="2">Belongs to the DRAM/TMEM150 family.</text>
</comment>